<name>A0A8S4BKC9_9TELE</name>
<feature type="compositionally biased region" description="Basic and acidic residues" evidence="1">
    <location>
        <begin position="1"/>
        <end position="21"/>
    </location>
</feature>
<proteinExistence type="predicted"/>
<accession>A0A8S4BKC9</accession>
<feature type="compositionally biased region" description="Basic residues" evidence="1">
    <location>
        <begin position="257"/>
        <end position="268"/>
    </location>
</feature>
<dbReference type="AlphaFoldDB" id="A0A8S4BKC9"/>
<gene>
    <name evidence="2" type="ORF">MMEN_LOCUS19470</name>
</gene>
<sequence length="274" mass="30176">MQMTRGDRFERNGSVLEERREQKWKHNNNEIASPPPPYTQQCSTGYPPVVIWELGLAQARRKSSEHCGRDGLETQEGEKMREPSDPITARNRGALSLFTVTAAVRLVAMMGYRLGHQPTCSVMCRCRFSEPQSSVKTQLRSRAQMVASVRESLSVAQQQKQRHGTSSGPFDTFTPTYNWYGVTGGEDEKILLNGGVKGCLALSALPSLNTGGASTLPDQASVALAPENEAILTLHGEATGLMSLKEECCKNPERKESRSRRRRRRRRGGGGGGV</sequence>
<evidence type="ECO:0000313" key="3">
    <source>
        <dbReference type="Proteomes" id="UP000677803"/>
    </source>
</evidence>
<comment type="caution">
    <text evidence="2">The sequence shown here is derived from an EMBL/GenBank/DDBJ whole genome shotgun (WGS) entry which is preliminary data.</text>
</comment>
<feature type="compositionally biased region" description="Basic and acidic residues" evidence="1">
    <location>
        <begin position="63"/>
        <end position="84"/>
    </location>
</feature>
<reference evidence="2" key="1">
    <citation type="submission" date="2021-05" db="EMBL/GenBank/DDBJ databases">
        <authorList>
            <person name="Tigano A."/>
        </authorList>
    </citation>
    <scope>NUCLEOTIDE SEQUENCE</scope>
</reference>
<evidence type="ECO:0000313" key="2">
    <source>
        <dbReference type="EMBL" id="CAG6015136.1"/>
    </source>
</evidence>
<protein>
    <submittedName>
        <fullName evidence="2">(Atlantic silverside) hypothetical protein</fullName>
    </submittedName>
</protein>
<feature type="region of interest" description="Disordered" evidence="1">
    <location>
        <begin position="63"/>
        <end position="88"/>
    </location>
</feature>
<feature type="region of interest" description="Disordered" evidence="1">
    <location>
        <begin position="1"/>
        <end position="41"/>
    </location>
</feature>
<dbReference type="EMBL" id="CAJRST010038888">
    <property type="protein sequence ID" value="CAG6015136.1"/>
    <property type="molecule type" value="Genomic_DNA"/>
</dbReference>
<feature type="region of interest" description="Disordered" evidence="1">
    <location>
        <begin position="250"/>
        <end position="274"/>
    </location>
</feature>
<evidence type="ECO:0000256" key="1">
    <source>
        <dbReference type="SAM" id="MobiDB-lite"/>
    </source>
</evidence>
<organism evidence="2 3">
    <name type="scientific">Menidia menidia</name>
    <name type="common">Atlantic silverside</name>
    <dbReference type="NCBI Taxonomy" id="238744"/>
    <lineage>
        <taxon>Eukaryota</taxon>
        <taxon>Metazoa</taxon>
        <taxon>Chordata</taxon>
        <taxon>Craniata</taxon>
        <taxon>Vertebrata</taxon>
        <taxon>Euteleostomi</taxon>
        <taxon>Actinopterygii</taxon>
        <taxon>Neopterygii</taxon>
        <taxon>Teleostei</taxon>
        <taxon>Neoteleostei</taxon>
        <taxon>Acanthomorphata</taxon>
        <taxon>Ovalentaria</taxon>
        <taxon>Atherinomorphae</taxon>
        <taxon>Atheriniformes</taxon>
        <taxon>Atherinopsidae</taxon>
        <taxon>Menidiinae</taxon>
        <taxon>Menidia</taxon>
    </lineage>
</organism>
<keyword evidence="3" id="KW-1185">Reference proteome</keyword>
<dbReference type="Proteomes" id="UP000677803">
    <property type="component" value="Unassembled WGS sequence"/>
</dbReference>